<evidence type="ECO:0000256" key="2">
    <source>
        <dbReference type="ARBA" id="ARBA00034247"/>
    </source>
</evidence>
<evidence type="ECO:0000313" key="5">
    <source>
        <dbReference type="EMBL" id="GLX81394.1"/>
    </source>
</evidence>
<dbReference type="NCBIfam" id="TIGR00254">
    <property type="entry name" value="GGDEF"/>
    <property type="match status" value="1"/>
</dbReference>
<evidence type="ECO:0000256" key="3">
    <source>
        <dbReference type="SAM" id="Phobius"/>
    </source>
</evidence>
<dbReference type="Gene3D" id="3.30.70.270">
    <property type="match status" value="1"/>
</dbReference>
<keyword evidence="3" id="KW-1133">Transmembrane helix</keyword>
<protein>
    <recommendedName>
        <fullName evidence="1">diguanylate cyclase</fullName>
        <ecNumber evidence="1">2.7.7.65</ecNumber>
    </recommendedName>
</protein>
<dbReference type="Proteomes" id="UP001157133">
    <property type="component" value="Unassembled WGS sequence"/>
</dbReference>
<dbReference type="SUPFAM" id="SSF55073">
    <property type="entry name" value="Nucleotide cyclase"/>
    <property type="match status" value="1"/>
</dbReference>
<name>A0ABQ6H1H5_9GAMM</name>
<sequence>MRLTDKFDRYITAIFFATIFTVIATSYFTFKTVISTYNKQQQEATIPLFSWINSEVISPLTLSKYMAQDPLLIELVEQETLNKAMLNKFLEVVSLEGKLRSFIAIEKHGMMMDSDGLTLDFSHQDAEWYQRIKRLDSNYIADIGDSENPTLFYDVKMFNDQQNFIGFTGVGVDLDLFASKLSDFKNRFGFEVYFIDKAGHITLSTNSLMKTESHHRRDELVHIETFPWYQSYQNSMSSNVNEFTYNADKEIFTVTHLDIEELSWKVFVVAPSATSQKTFWLILLSRFGIFLLVAMIFYFAFFSVLELFKKDIVADANIDNLTGLPNRTYVEWKFEKLLDEYNELTVVVGDIDHFKSINDNHGHLIGDNILKRIAKLLSADLRDKDIVARWGGEEFLMLLPDTSLEQSEEICERLRRNISASRFYGKSKTDPIKVTMSFGISLEHCQKLTFSDFIENADQALYLAKSNGRDRVETFKRPNNHA</sequence>
<dbReference type="SMART" id="SM00267">
    <property type="entry name" value="GGDEF"/>
    <property type="match status" value="1"/>
</dbReference>
<dbReference type="PROSITE" id="PS50887">
    <property type="entry name" value="GGDEF"/>
    <property type="match status" value="1"/>
</dbReference>
<keyword evidence="3" id="KW-0812">Transmembrane</keyword>
<evidence type="ECO:0000313" key="6">
    <source>
        <dbReference type="Proteomes" id="UP001157133"/>
    </source>
</evidence>
<feature type="domain" description="GGDEF" evidence="4">
    <location>
        <begin position="342"/>
        <end position="477"/>
    </location>
</feature>
<gene>
    <name evidence="5" type="ORF">theurythT_08460</name>
</gene>
<evidence type="ECO:0000256" key="1">
    <source>
        <dbReference type="ARBA" id="ARBA00012528"/>
    </source>
</evidence>
<dbReference type="InterPro" id="IPR000160">
    <property type="entry name" value="GGDEF_dom"/>
</dbReference>
<feature type="transmembrane region" description="Helical" evidence="3">
    <location>
        <begin position="12"/>
        <end position="30"/>
    </location>
</feature>
<dbReference type="EMBL" id="BSSU01000004">
    <property type="protein sequence ID" value="GLX81394.1"/>
    <property type="molecule type" value="Genomic_DNA"/>
</dbReference>
<dbReference type="EC" id="2.7.7.65" evidence="1"/>
<dbReference type="Pfam" id="PF00990">
    <property type="entry name" value="GGDEF"/>
    <property type="match status" value="1"/>
</dbReference>
<dbReference type="PANTHER" id="PTHR45138:SF9">
    <property type="entry name" value="DIGUANYLATE CYCLASE DGCM-RELATED"/>
    <property type="match status" value="1"/>
</dbReference>
<evidence type="ECO:0000259" key="4">
    <source>
        <dbReference type="PROSITE" id="PS50887"/>
    </source>
</evidence>
<feature type="transmembrane region" description="Helical" evidence="3">
    <location>
        <begin position="279"/>
        <end position="301"/>
    </location>
</feature>
<dbReference type="CDD" id="cd01949">
    <property type="entry name" value="GGDEF"/>
    <property type="match status" value="1"/>
</dbReference>
<dbReference type="InterPro" id="IPR029787">
    <property type="entry name" value="Nucleotide_cyclase"/>
</dbReference>
<keyword evidence="3" id="KW-0472">Membrane</keyword>
<accession>A0ABQ6H1H5</accession>
<comment type="caution">
    <text evidence="5">The sequence shown here is derived from an EMBL/GenBank/DDBJ whole genome shotgun (WGS) entry which is preliminary data.</text>
</comment>
<dbReference type="InterPro" id="IPR050469">
    <property type="entry name" value="Diguanylate_Cyclase"/>
</dbReference>
<proteinExistence type="predicted"/>
<dbReference type="Gene3D" id="3.30.450.20">
    <property type="entry name" value="PAS domain"/>
    <property type="match status" value="1"/>
</dbReference>
<keyword evidence="6" id="KW-1185">Reference proteome</keyword>
<reference evidence="5 6" key="1">
    <citation type="submission" date="2023-03" db="EMBL/GenBank/DDBJ databases">
        <title>Draft genome sequence of Thalassotalea eurytherma JCM 18482T.</title>
        <authorList>
            <person name="Sawabe T."/>
        </authorList>
    </citation>
    <scope>NUCLEOTIDE SEQUENCE [LARGE SCALE GENOMIC DNA]</scope>
    <source>
        <strain evidence="5 6">JCM 18482</strain>
    </source>
</reference>
<comment type="catalytic activity">
    <reaction evidence="2">
        <text>2 GTP = 3',3'-c-di-GMP + 2 diphosphate</text>
        <dbReference type="Rhea" id="RHEA:24898"/>
        <dbReference type="ChEBI" id="CHEBI:33019"/>
        <dbReference type="ChEBI" id="CHEBI:37565"/>
        <dbReference type="ChEBI" id="CHEBI:58805"/>
        <dbReference type="EC" id="2.7.7.65"/>
    </reaction>
</comment>
<dbReference type="RefSeq" id="WP_284206727.1">
    <property type="nucleotide sequence ID" value="NZ_BSSU01000004.1"/>
</dbReference>
<dbReference type="InterPro" id="IPR043128">
    <property type="entry name" value="Rev_trsase/Diguanyl_cyclase"/>
</dbReference>
<dbReference type="PANTHER" id="PTHR45138">
    <property type="entry name" value="REGULATORY COMPONENTS OF SENSORY TRANSDUCTION SYSTEM"/>
    <property type="match status" value="1"/>
</dbReference>
<organism evidence="5 6">
    <name type="scientific">Thalassotalea eurytherma</name>
    <dbReference type="NCBI Taxonomy" id="1144278"/>
    <lineage>
        <taxon>Bacteria</taxon>
        <taxon>Pseudomonadati</taxon>
        <taxon>Pseudomonadota</taxon>
        <taxon>Gammaproteobacteria</taxon>
        <taxon>Alteromonadales</taxon>
        <taxon>Colwelliaceae</taxon>
        <taxon>Thalassotalea</taxon>
    </lineage>
</organism>